<organism evidence="9 10">
    <name type="scientific">Phaeodactylum tricornutum (strain CCAP 1055/1)</name>
    <dbReference type="NCBI Taxonomy" id="556484"/>
    <lineage>
        <taxon>Eukaryota</taxon>
        <taxon>Sar</taxon>
        <taxon>Stramenopiles</taxon>
        <taxon>Ochrophyta</taxon>
        <taxon>Bacillariophyta</taxon>
        <taxon>Bacillariophyceae</taxon>
        <taxon>Bacillariophycidae</taxon>
        <taxon>Naviculales</taxon>
        <taxon>Phaeodactylaceae</taxon>
        <taxon>Phaeodactylum</taxon>
    </lineage>
</organism>
<evidence type="ECO:0000313" key="8">
    <source>
        <dbReference type="EMBL" id="EEC42770.1"/>
    </source>
</evidence>
<keyword evidence="3" id="KW-0479">Metal-binding</keyword>
<dbReference type="RefSeq" id="XP_002176251.1">
    <property type="nucleotide sequence ID" value="XM_002176215.1"/>
</dbReference>
<dbReference type="GO" id="GO:0051537">
    <property type="term" value="F:2 iron, 2 sulfur cluster binding"/>
    <property type="evidence" value="ECO:0007669"/>
    <property type="project" value="UniProtKB-KW"/>
</dbReference>
<keyword evidence="5" id="KW-0411">Iron-sulfur</keyword>
<comment type="similarity">
    <text evidence="1">Belongs to the adrenodoxin/putidaredoxin family.</text>
</comment>
<dbReference type="Proteomes" id="UP000000759">
    <property type="component" value="Unassembled WGS sequence"/>
</dbReference>
<dbReference type="RefSeq" id="XP_002176222.1">
    <property type="nucleotide sequence ID" value="XM_002176186.1"/>
</dbReference>
<dbReference type="GO" id="GO:0009055">
    <property type="term" value="F:electron transfer activity"/>
    <property type="evidence" value="ECO:0007669"/>
    <property type="project" value="TreeGrafter"/>
</dbReference>
<dbReference type="eggNOG" id="KOG3309">
    <property type="taxonomic scope" value="Eukaryota"/>
</dbReference>
<dbReference type="EMBL" id="DS999277">
    <property type="protein sequence ID" value="EEC42770.1"/>
    <property type="molecule type" value="Genomic_DNA"/>
</dbReference>
<gene>
    <name evidence="8" type="ORF">PHATRDRAFT_bd1259</name>
    <name evidence="9" type="ORF">PHATRDRAFT_bd1610</name>
</gene>
<feature type="domain" description="2Fe-2S ferredoxin-type" evidence="7">
    <location>
        <begin position="161"/>
        <end position="274"/>
    </location>
</feature>
<dbReference type="InterPro" id="IPR001055">
    <property type="entry name" value="Adrenodoxin-like"/>
</dbReference>
<dbReference type="Gene3D" id="3.10.20.30">
    <property type="match status" value="1"/>
</dbReference>
<evidence type="ECO:0000256" key="1">
    <source>
        <dbReference type="ARBA" id="ARBA00010914"/>
    </source>
</evidence>
<name>B7S3T1_PHATC</name>
<evidence type="ECO:0000256" key="2">
    <source>
        <dbReference type="ARBA" id="ARBA00022714"/>
    </source>
</evidence>
<evidence type="ECO:0000313" key="10">
    <source>
        <dbReference type="Proteomes" id="UP000000759"/>
    </source>
</evidence>
<sequence>MGDDVHKQKSLAFFFSRADPTVKTAKNHDYLASRGQGIRLLPTLEGLISFRNSLQLVQIQQANGATNGWVQSIGCSRKLSRFLSTSKEEGPDHEISTYLAETHRIDSQLHDGILKALQSVYGKEMKLSQVEAFGKAGLMALSEAVEADRNRKRSAKIRPSKLVTFTIPHHSTTFQLKWRQGQSVLDVAKSAAGEELLGEYMEGTCGGQMSCCTCHVYLDEKTFTVLPPPCEAELDMLDLAFEPCETSRLGCQVFLKNGLLETDHEIVVTIPADVNNVWK</sequence>
<dbReference type="KEGG" id="pti:PHATRDRAFT_bd1610"/>
<reference evidence="10" key="2">
    <citation type="submission" date="2008-08" db="EMBL/GenBank/DDBJ databases">
        <authorList>
            <consortium name="Diatom Consortium"/>
            <person name="Grigoriev I."/>
            <person name="Grimwood J."/>
            <person name="Kuo A."/>
            <person name="Otillar R.P."/>
            <person name="Salamov A."/>
            <person name="Detter J.C."/>
            <person name="Lindquist E."/>
            <person name="Shapiro H."/>
            <person name="Lucas S."/>
            <person name="Glavina del Rio T."/>
            <person name="Pitluck S."/>
            <person name="Rokhsar D."/>
            <person name="Bowler C."/>
        </authorList>
    </citation>
    <scope>GENOME REANNOTATION</scope>
    <source>
        <strain evidence="10">CCAP 1055/1</strain>
    </source>
</reference>
<dbReference type="PANTHER" id="PTHR23426">
    <property type="entry name" value="FERREDOXIN/ADRENODOXIN"/>
    <property type="match status" value="1"/>
</dbReference>
<dbReference type="STRING" id="556484.B7S3T1"/>
<dbReference type="GO" id="GO:0140647">
    <property type="term" value="P:P450-containing electron transport chain"/>
    <property type="evidence" value="ECO:0007669"/>
    <property type="project" value="InterPro"/>
</dbReference>
<dbReference type="PaxDb" id="2850-Phatrdraft1259"/>
<dbReference type="GO" id="GO:0046872">
    <property type="term" value="F:metal ion binding"/>
    <property type="evidence" value="ECO:0007669"/>
    <property type="project" value="UniProtKB-KW"/>
</dbReference>
<dbReference type="InterPro" id="IPR036010">
    <property type="entry name" value="2Fe-2S_ferredoxin-like_sf"/>
</dbReference>
<keyword evidence="10" id="KW-1185">Reference proteome</keyword>
<reference evidence="9 10" key="1">
    <citation type="journal article" date="2008" name="Nature">
        <title>The Phaeodactylum genome reveals the evolutionary history of diatom genomes.</title>
        <authorList>
            <person name="Bowler C."/>
            <person name="Allen A.E."/>
            <person name="Badger J.H."/>
            <person name="Grimwood J."/>
            <person name="Jabbari K."/>
            <person name="Kuo A."/>
            <person name="Maheswari U."/>
            <person name="Martens C."/>
            <person name="Maumus F."/>
            <person name="Otillar R.P."/>
            <person name="Rayko E."/>
            <person name="Salamov A."/>
            <person name="Vandepoele K."/>
            <person name="Beszteri B."/>
            <person name="Gruber A."/>
            <person name="Heijde M."/>
            <person name="Katinka M."/>
            <person name="Mock T."/>
            <person name="Valentin K."/>
            <person name="Verret F."/>
            <person name="Berges J.A."/>
            <person name="Brownlee C."/>
            <person name="Cadoret J.P."/>
            <person name="Chiovitti A."/>
            <person name="Choi C.J."/>
            <person name="Coesel S."/>
            <person name="De Martino A."/>
            <person name="Detter J.C."/>
            <person name="Durkin C."/>
            <person name="Falciatore A."/>
            <person name="Fournet J."/>
            <person name="Haruta M."/>
            <person name="Huysman M.J."/>
            <person name="Jenkins B.D."/>
            <person name="Jiroutova K."/>
            <person name="Jorgensen R.E."/>
            <person name="Joubert Y."/>
            <person name="Kaplan A."/>
            <person name="Kroger N."/>
            <person name="Kroth P.G."/>
            <person name="La Roche J."/>
            <person name="Lindquist E."/>
            <person name="Lommer M."/>
            <person name="Martin-Jezequel V."/>
            <person name="Lopez P.J."/>
            <person name="Lucas S."/>
            <person name="Mangogna M."/>
            <person name="McGinnis K."/>
            <person name="Medlin L.K."/>
            <person name="Montsant A."/>
            <person name="Oudot-Le Secq M.P."/>
            <person name="Napoli C."/>
            <person name="Obornik M."/>
            <person name="Parker M.S."/>
            <person name="Petit J.L."/>
            <person name="Porcel B.M."/>
            <person name="Poulsen N."/>
            <person name="Robison M."/>
            <person name="Rychlewski L."/>
            <person name="Rynearson T.A."/>
            <person name="Schmutz J."/>
            <person name="Shapiro H."/>
            <person name="Siaut M."/>
            <person name="Stanley M."/>
            <person name="Sussman M.R."/>
            <person name="Taylor A.R."/>
            <person name="Vardi A."/>
            <person name="von Dassow P."/>
            <person name="Vyverman W."/>
            <person name="Willis A."/>
            <person name="Wyrwicz L.S."/>
            <person name="Rokhsar D.S."/>
            <person name="Weissenbach J."/>
            <person name="Armbrust E.V."/>
            <person name="Green B.R."/>
            <person name="Van de Peer Y."/>
            <person name="Grigoriev I.V."/>
        </authorList>
    </citation>
    <scope>NUCLEOTIDE SEQUENCE [LARGE SCALE GENOMIC DNA]</scope>
    <source>
        <strain evidence="9 10">CCAP 1055/1</strain>
    </source>
</reference>
<evidence type="ECO:0000313" key="9">
    <source>
        <dbReference type="EMBL" id="EEC42800.1"/>
    </source>
</evidence>
<dbReference type="AlphaFoldDB" id="B7S3T1"/>
<dbReference type="InterPro" id="IPR012675">
    <property type="entry name" value="Beta-grasp_dom_sf"/>
</dbReference>
<dbReference type="KEGG" id="pti:PHATRDRAFT_bd1259"/>
<dbReference type="GO" id="GO:0005739">
    <property type="term" value="C:mitochondrion"/>
    <property type="evidence" value="ECO:0007669"/>
    <property type="project" value="TreeGrafter"/>
</dbReference>
<dbReference type="EMBL" id="DS999270">
    <property type="protein sequence ID" value="EEC42800.1"/>
    <property type="molecule type" value="Genomic_DNA"/>
</dbReference>
<dbReference type="SUPFAM" id="SSF54292">
    <property type="entry name" value="2Fe-2S ferredoxin-like"/>
    <property type="match status" value="1"/>
</dbReference>
<evidence type="ECO:0000256" key="3">
    <source>
        <dbReference type="ARBA" id="ARBA00022723"/>
    </source>
</evidence>
<dbReference type="PROSITE" id="PS51085">
    <property type="entry name" value="2FE2S_FER_2"/>
    <property type="match status" value="1"/>
</dbReference>
<proteinExistence type="inferred from homology"/>
<comment type="cofactor">
    <cofactor evidence="6">
        <name>[2Fe-2S] cluster</name>
        <dbReference type="ChEBI" id="CHEBI:190135"/>
    </cofactor>
</comment>
<evidence type="ECO:0000256" key="4">
    <source>
        <dbReference type="ARBA" id="ARBA00023004"/>
    </source>
</evidence>
<evidence type="ECO:0000256" key="5">
    <source>
        <dbReference type="ARBA" id="ARBA00023014"/>
    </source>
</evidence>
<dbReference type="InterPro" id="IPR001041">
    <property type="entry name" value="2Fe-2S_ferredoxin-type"/>
</dbReference>
<dbReference type="GeneID" id="7205012"/>
<dbReference type="OrthoDB" id="43290at2759"/>
<protein>
    <recommendedName>
        <fullName evidence="7">2Fe-2S ferredoxin-type domain-containing protein</fullName>
    </recommendedName>
</protein>
<accession>B7S3T1</accession>
<dbReference type="InParanoid" id="B7S3T1"/>
<dbReference type="GeneID" id="7204827"/>
<keyword evidence="4" id="KW-0408">Iron</keyword>
<evidence type="ECO:0000259" key="7">
    <source>
        <dbReference type="PROSITE" id="PS51085"/>
    </source>
</evidence>
<dbReference type="HOGENOM" id="CLU_999138_0_0_1"/>
<evidence type="ECO:0000256" key="6">
    <source>
        <dbReference type="ARBA" id="ARBA00034078"/>
    </source>
</evidence>
<dbReference type="PANTHER" id="PTHR23426:SF65">
    <property type="entry name" value="FERREDOXIN-2, MITOCHONDRIAL"/>
    <property type="match status" value="1"/>
</dbReference>
<keyword evidence="2" id="KW-0001">2Fe-2S</keyword>
<dbReference type="PRINTS" id="PR00355">
    <property type="entry name" value="ADRENODOXIN"/>
</dbReference>